<gene>
    <name evidence="1" type="ORF">CSUNSWCD_2095</name>
</gene>
<dbReference type="PATRIC" id="fig|1244083.3.peg.1337"/>
<dbReference type="EMBL" id="AMZQ01000007">
    <property type="protein sequence ID" value="EKU11469.1"/>
    <property type="molecule type" value="Genomic_DNA"/>
</dbReference>
<comment type="caution">
    <text evidence="1">The sequence shown here is derived from an EMBL/GenBank/DDBJ whole genome shotgun (WGS) entry which is preliminary data.</text>
</comment>
<reference evidence="1 2" key="1">
    <citation type="journal article" date="2013" name="Genome Announc.">
        <title>Genome Sequence of Campylobacter showae UNSWCD, Isolated from a Patient with Crohn's Disease.</title>
        <authorList>
            <person name="Tay A.P."/>
            <person name="Kaakoush N.O."/>
            <person name="Deshpande N.P."/>
            <person name="Chen Z."/>
            <person name="Mitchell H."/>
            <person name="Wilkins M.R."/>
        </authorList>
    </citation>
    <scope>NUCLEOTIDE SEQUENCE [LARGE SCALE GENOMIC DNA]</scope>
    <source>
        <strain evidence="1 2">CSUNSWCD</strain>
    </source>
</reference>
<evidence type="ECO:0000313" key="2">
    <source>
        <dbReference type="Proteomes" id="UP000011939"/>
    </source>
</evidence>
<proteinExistence type="predicted"/>
<sequence>MYFSAACALIIIAAHRARAENSFIFSPFGFKFTDYRVLYYTFWLILKFKLPKFNIYE</sequence>
<name>M5IQE2_9BACT</name>
<protein>
    <submittedName>
        <fullName evidence="1">Uncharacterized protein</fullName>
    </submittedName>
</protein>
<dbReference type="AlphaFoldDB" id="M5IQE2"/>
<organism evidence="1 2">
    <name type="scientific">Campylobacter showae CSUNSWCD</name>
    <dbReference type="NCBI Taxonomy" id="1244083"/>
    <lineage>
        <taxon>Bacteria</taxon>
        <taxon>Pseudomonadati</taxon>
        <taxon>Campylobacterota</taxon>
        <taxon>Epsilonproteobacteria</taxon>
        <taxon>Campylobacterales</taxon>
        <taxon>Campylobacteraceae</taxon>
        <taxon>Campylobacter</taxon>
    </lineage>
</organism>
<dbReference type="Proteomes" id="UP000011939">
    <property type="component" value="Unassembled WGS sequence"/>
</dbReference>
<evidence type="ECO:0000313" key="1">
    <source>
        <dbReference type="EMBL" id="EKU11469.1"/>
    </source>
</evidence>
<accession>M5IQE2</accession>